<evidence type="ECO:0000256" key="5">
    <source>
        <dbReference type="ARBA" id="ARBA00022729"/>
    </source>
</evidence>
<keyword evidence="14" id="KW-1185">Reference proteome</keyword>
<protein>
    <recommendedName>
        <fullName evidence="15">Glypican 6</fullName>
    </recommendedName>
</protein>
<reference evidence="13" key="3">
    <citation type="submission" date="2025-09" db="UniProtKB">
        <authorList>
            <consortium name="Ensembl"/>
        </authorList>
    </citation>
    <scope>IDENTIFICATION</scope>
</reference>
<dbReference type="InParanoid" id="A0A803SU04"/>
<sequence length="117" mass="13556">MLGKPQSIQLQKPTLKCFDSMQDHINPAVNLSLCAIIYCSSMFWETMTVIENESKGERTKDQGEHLRICPQEYTCCTSEMEDKLSQQSKLEFENLVDETSHFVRTTFVSRHKKFDGE</sequence>
<evidence type="ECO:0000256" key="1">
    <source>
        <dbReference type="ARBA" id="ARBA00004609"/>
    </source>
</evidence>
<dbReference type="Ensembl" id="ENSACAT00000037877.1">
    <property type="protein sequence ID" value="ENSACAP00000026444.1"/>
    <property type="gene ID" value="ENSACAG00000034989.1"/>
</dbReference>
<reference evidence="13 14" key="1">
    <citation type="submission" date="2009-12" db="EMBL/GenBank/DDBJ databases">
        <title>The Genome Sequence of Anolis carolinensis (Green Anole Lizard).</title>
        <authorList>
            <consortium name="The Genome Sequencing Platform"/>
            <person name="Di Palma F."/>
            <person name="Alfoldi J."/>
            <person name="Heiman D."/>
            <person name="Young S."/>
            <person name="Grabherr M."/>
            <person name="Johnson J."/>
            <person name="Lander E.S."/>
            <person name="Lindblad-Toh K."/>
        </authorList>
    </citation>
    <scope>NUCLEOTIDE SEQUENCE [LARGE SCALE GENOMIC DNA]</scope>
    <source>
        <strain evidence="13 14">JBL SC #1</strain>
    </source>
</reference>
<name>A0A803SU04_ANOCA</name>
<evidence type="ECO:0000256" key="11">
    <source>
        <dbReference type="RuleBase" id="RU003518"/>
    </source>
</evidence>
<dbReference type="GeneTree" id="ENSGT00940000175609"/>
<keyword evidence="9 12" id="KW-0357">Heparan sulfate</keyword>
<dbReference type="AlphaFoldDB" id="A0A803SU04"/>
<evidence type="ECO:0000256" key="6">
    <source>
        <dbReference type="ARBA" id="ARBA00022974"/>
    </source>
</evidence>
<keyword evidence="4 12" id="KW-0336">GPI-anchor</keyword>
<keyword evidence="7 12" id="KW-0472">Membrane</keyword>
<keyword evidence="8" id="KW-0325">Glycoprotein</keyword>
<dbReference type="PANTHER" id="PTHR10822">
    <property type="entry name" value="GLYPICAN"/>
    <property type="match status" value="1"/>
</dbReference>
<comment type="subcellular location">
    <subcellularLocation>
        <location evidence="1 12">Cell membrane</location>
        <topology evidence="1 12">Lipid-anchor</topology>
        <topology evidence="1 12">GPI-anchor</topology>
    </subcellularLocation>
</comment>
<dbReference type="InterPro" id="IPR001863">
    <property type="entry name" value="Glypican"/>
</dbReference>
<evidence type="ECO:0008006" key="15">
    <source>
        <dbReference type="Google" id="ProtNLM"/>
    </source>
</evidence>
<dbReference type="GO" id="GO:0009966">
    <property type="term" value="P:regulation of signal transduction"/>
    <property type="evidence" value="ECO:0007669"/>
    <property type="project" value="InterPro"/>
</dbReference>
<organism evidence="13 14">
    <name type="scientific">Anolis carolinensis</name>
    <name type="common">Green anole</name>
    <name type="synonym">American chameleon</name>
    <dbReference type="NCBI Taxonomy" id="28377"/>
    <lineage>
        <taxon>Eukaryota</taxon>
        <taxon>Metazoa</taxon>
        <taxon>Chordata</taxon>
        <taxon>Craniata</taxon>
        <taxon>Vertebrata</taxon>
        <taxon>Euteleostomi</taxon>
        <taxon>Lepidosauria</taxon>
        <taxon>Squamata</taxon>
        <taxon>Bifurcata</taxon>
        <taxon>Unidentata</taxon>
        <taxon>Episquamata</taxon>
        <taxon>Toxicofera</taxon>
        <taxon>Iguania</taxon>
        <taxon>Dactyloidae</taxon>
        <taxon>Anolis</taxon>
    </lineage>
</organism>
<evidence type="ECO:0000313" key="14">
    <source>
        <dbReference type="Proteomes" id="UP000001646"/>
    </source>
</evidence>
<dbReference type="GO" id="GO:0098552">
    <property type="term" value="C:side of membrane"/>
    <property type="evidence" value="ECO:0007669"/>
    <property type="project" value="UniProtKB-KW"/>
</dbReference>
<evidence type="ECO:0000256" key="10">
    <source>
        <dbReference type="ARBA" id="ARBA00023288"/>
    </source>
</evidence>
<evidence type="ECO:0000256" key="3">
    <source>
        <dbReference type="ARBA" id="ARBA00022475"/>
    </source>
</evidence>
<keyword evidence="10 12" id="KW-0449">Lipoprotein</keyword>
<evidence type="ECO:0000256" key="12">
    <source>
        <dbReference type="RuleBase" id="RU003519"/>
    </source>
</evidence>
<evidence type="ECO:0000256" key="7">
    <source>
        <dbReference type="ARBA" id="ARBA00023136"/>
    </source>
</evidence>
<keyword evidence="3" id="KW-1003">Cell membrane</keyword>
<comment type="function">
    <text evidence="12">Cell surface proteoglycan.</text>
</comment>
<evidence type="ECO:0000313" key="13">
    <source>
        <dbReference type="Ensembl" id="ENSACAP00000026444.1"/>
    </source>
</evidence>
<evidence type="ECO:0000256" key="8">
    <source>
        <dbReference type="ARBA" id="ARBA00023180"/>
    </source>
</evidence>
<evidence type="ECO:0000256" key="9">
    <source>
        <dbReference type="ARBA" id="ARBA00023207"/>
    </source>
</evidence>
<accession>A0A803SU04</accession>
<dbReference type="Pfam" id="PF01153">
    <property type="entry name" value="Glypican"/>
    <property type="match status" value="1"/>
</dbReference>
<evidence type="ECO:0000256" key="2">
    <source>
        <dbReference type="ARBA" id="ARBA00010260"/>
    </source>
</evidence>
<evidence type="ECO:0000256" key="4">
    <source>
        <dbReference type="ARBA" id="ARBA00022622"/>
    </source>
</evidence>
<proteinExistence type="inferred from homology"/>
<keyword evidence="5" id="KW-0732">Signal</keyword>
<keyword evidence="6 12" id="KW-0654">Proteoglycan</keyword>
<dbReference type="Proteomes" id="UP000001646">
    <property type="component" value="Chromosome 3"/>
</dbReference>
<dbReference type="GO" id="GO:0005886">
    <property type="term" value="C:plasma membrane"/>
    <property type="evidence" value="ECO:0007669"/>
    <property type="project" value="UniProtKB-SubCell"/>
</dbReference>
<comment type="similarity">
    <text evidence="2 11">Belongs to the glypican family.</text>
</comment>
<dbReference type="PANTHER" id="PTHR10822:SF31">
    <property type="entry name" value="GLYPICAN-6"/>
    <property type="match status" value="1"/>
</dbReference>
<reference evidence="13" key="2">
    <citation type="submission" date="2025-08" db="UniProtKB">
        <authorList>
            <consortium name="Ensembl"/>
        </authorList>
    </citation>
    <scope>IDENTIFICATION</scope>
</reference>